<evidence type="ECO:0000313" key="1">
    <source>
        <dbReference type="EMBL" id="KKL66850.1"/>
    </source>
</evidence>
<protein>
    <submittedName>
        <fullName evidence="1">Uncharacterized protein</fullName>
    </submittedName>
</protein>
<dbReference type="EMBL" id="LAZR01027073">
    <property type="protein sequence ID" value="KKL66850.1"/>
    <property type="molecule type" value="Genomic_DNA"/>
</dbReference>
<comment type="caution">
    <text evidence="1">The sequence shown here is derived from an EMBL/GenBank/DDBJ whole genome shotgun (WGS) entry which is preliminary data.</text>
</comment>
<dbReference type="AlphaFoldDB" id="A0A0F9GBL3"/>
<proteinExistence type="predicted"/>
<accession>A0A0F9GBL3</accession>
<reference evidence="1" key="1">
    <citation type="journal article" date="2015" name="Nature">
        <title>Complex archaea that bridge the gap between prokaryotes and eukaryotes.</title>
        <authorList>
            <person name="Spang A."/>
            <person name="Saw J.H."/>
            <person name="Jorgensen S.L."/>
            <person name="Zaremba-Niedzwiedzka K."/>
            <person name="Martijn J."/>
            <person name="Lind A.E."/>
            <person name="van Eijk R."/>
            <person name="Schleper C."/>
            <person name="Guy L."/>
            <person name="Ettema T.J."/>
        </authorList>
    </citation>
    <scope>NUCLEOTIDE SEQUENCE</scope>
</reference>
<name>A0A0F9GBL3_9ZZZZ</name>
<organism evidence="1">
    <name type="scientific">marine sediment metagenome</name>
    <dbReference type="NCBI Taxonomy" id="412755"/>
    <lineage>
        <taxon>unclassified sequences</taxon>
        <taxon>metagenomes</taxon>
        <taxon>ecological metagenomes</taxon>
    </lineage>
</organism>
<sequence>MQLRSNTMNQCVRDGLCDRLPPHQKCEHCFSVFPEGSDKCSVCGVPARWWSMKNNTAWCQEHSNSDKGG</sequence>
<gene>
    <name evidence="1" type="ORF">LCGC14_2140890</name>
</gene>